<dbReference type="Pfam" id="PF06743">
    <property type="entry name" value="FAST_1"/>
    <property type="match status" value="1"/>
</dbReference>
<dbReference type="PROSITE" id="PS51286">
    <property type="entry name" value="RAP"/>
    <property type="match status" value="1"/>
</dbReference>
<name>A0A0K8WKD2_BACLA</name>
<dbReference type="GO" id="GO:0044528">
    <property type="term" value="P:regulation of mitochondrial mRNA stability"/>
    <property type="evidence" value="ECO:0007669"/>
    <property type="project" value="InterPro"/>
</dbReference>
<dbReference type="EMBL" id="GDHF01028179">
    <property type="protein sequence ID" value="JAI24135.1"/>
    <property type="molecule type" value="Transcribed_RNA"/>
</dbReference>
<accession>A0A0K8WKD2</accession>
<evidence type="ECO:0000256" key="1">
    <source>
        <dbReference type="SAM" id="MobiDB-lite"/>
    </source>
</evidence>
<dbReference type="EMBL" id="GDHF01012588">
    <property type="protein sequence ID" value="JAI39726.1"/>
    <property type="molecule type" value="Transcribed_RNA"/>
</dbReference>
<dbReference type="EMBL" id="GDHF01000795">
    <property type="protein sequence ID" value="JAI51519.1"/>
    <property type="molecule type" value="Transcribed_RNA"/>
</dbReference>
<dbReference type="InterPro" id="IPR010622">
    <property type="entry name" value="FAST_Leu-rich"/>
</dbReference>
<feature type="domain" description="RAP" evidence="2">
    <location>
        <begin position="504"/>
        <end position="563"/>
    </location>
</feature>
<dbReference type="InterPro" id="IPR013579">
    <property type="entry name" value="FAST_2"/>
</dbReference>
<evidence type="ECO:0000313" key="3">
    <source>
        <dbReference type="EMBL" id="JAI24135.1"/>
    </source>
</evidence>
<reference evidence="5" key="1">
    <citation type="submission" date="2015-06" db="EMBL/GenBank/DDBJ databases">
        <authorList>
            <person name="Hoefler B.C."/>
            <person name="Straight P.D."/>
        </authorList>
    </citation>
    <scope>NUCLEOTIDE SEQUENCE</scope>
</reference>
<evidence type="ECO:0000313" key="5">
    <source>
        <dbReference type="EMBL" id="JAI51519.1"/>
    </source>
</evidence>
<feature type="compositionally biased region" description="Basic and acidic residues" evidence="1">
    <location>
        <begin position="47"/>
        <end position="64"/>
    </location>
</feature>
<evidence type="ECO:0000259" key="2">
    <source>
        <dbReference type="PROSITE" id="PS51286"/>
    </source>
</evidence>
<feature type="compositionally biased region" description="Polar residues" evidence="1">
    <location>
        <begin position="32"/>
        <end position="46"/>
    </location>
</feature>
<dbReference type="GeneID" id="108978753"/>
<proteinExistence type="predicted"/>
<dbReference type="AlphaFoldDB" id="A0A0K8WKD2"/>
<gene>
    <name evidence="5" type="primary">TBRG4_2</name>
    <name evidence="4" type="synonym">TBRG4_0</name>
    <name evidence="3" type="synonym">TBRG4_1</name>
    <name evidence="4" type="ORF">c0_g1_i1</name>
    <name evidence="3" type="ORF">c0_g1_i2</name>
    <name evidence="5" type="ORF">c0_g1_i3</name>
</gene>
<evidence type="ECO:0000313" key="4">
    <source>
        <dbReference type="EMBL" id="JAI39726.1"/>
    </source>
</evidence>
<sequence length="573" mass="63076">MLVLKRFTGGVSAQLFRRIQYATYSTSVRSAGLTATQKPGDISTQDPVERETSTSGDDHTDVNAKKSKSSLVAAAFESLKEDSYTKEKSKTTDSKGRNSLDERIHNAKTVNGLLSVSELSGPLSRKQALKIVSKLSEWSSINRAKIAEFENDARFLRVCRVLGRTMGKDGSGNENNGPKRISGFRTDDLNTVLGVAGDDEAAKLIASISLPQMVKVMSTLAQRKRRSTPLLRSLAFNISSTTEQLDLKQSADVLYAMATLNFQDSVLAAKICSDIQTALPKNTEKSAVVGSILTSLGILKYRDLDIMEALTQWTLKNSEICRPQDISALFITSAILNFKSSFIDDVSKKLTTSIVGADFQKCNDWLNHVWSLAMLGLVSHEQLTSVLSENFVEKLEADRNVLSPTSKMKLLNLNAYAQHLASDYKGTLLPEDSAVFRVPLAHSKSKQILINGMLDALKSLLPASNHLKSLHDSKMGFLIDALCLFDHKRNPLPVDKENPNAIKIALMVVDFHDVCHGTHRSASGITNLSFNLLEKSGYKVVPVPYNEFNTSDKLLKRVQYLEAKFKAIISSNV</sequence>
<organism evidence="5">
    <name type="scientific">Bactrocera latifrons</name>
    <name type="common">Malaysian fruit fly</name>
    <name type="synonym">Chaetodacus latifrons</name>
    <dbReference type="NCBI Taxonomy" id="174628"/>
    <lineage>
        <taxon>Eukaryota</taxon>
        <taxon>Metazoa</taxon>
        <taxon>Ecdysozoa</taxon>
        <taxon>Arthropoda</taxon>
        <taxon>Hexapoda</taxon>
        <taxon>Insecta</taxon>
        <taxon>Pterygota</taxon>
        <taxon>Neoptera</taxon>
        <taxon>Endopterygota</taxon>
        <taxon>Diptera</taxon>
        <taxon>Brachycera</taxon>
        <taxon>Muscomorpha</taxon>
        <taxon>Tephritoidea</taxon>
        <taxon>Tephritidae</taxon>
        <taxon>Bactrocera</taxon>
        <taxon>Bactrocera</taxon>
    </lineage>
</organism>
<dbReference type="SMART" id="SM00952">
    <property type="entry name" value="RAP"/>
    <property type="match status" value="1"/>
</dbReference>
<dbReference type="OrthoDB" id="6501018at2759"/>
<feature type="region of interest" description="Disordered" evidence="1">
    <location>
        <begin position="83"/>
        <end position="102"/>
    </location>
</feature>
<dbReference type="InterPro" id="IPR013584">
    <property type="entry name" value="RAP"/>
</dbReference>
<protein>
    <submittedName>
        <fullName evidence="5">Protein TBRG4</fullName>
    </submittedName>
</protein>
<feature type="region of interest" description="Disordered" evidence="1">
    <location>
        <begin position="32"/>
        <end position="64"/>
    </location>
</feature>
<dbReference type="Pfam" id="PF08368">
    <property type="entry name" value="FAST_2"/>
    <property type="match status" value="1"/>
</dbReference>